<dbReference type="SUPFAM" id="SSF52374">
    <property type="entry name" value="Nucleotidylyl transferase"/>
    <property type="match status" value="1"/>
</dbReference>
<dbReference type="InterPro" id="IPR001278">
    <property type="entry name" value="Arg-tRNA-ligase"/>
</dbReference>
<protein>
    <recommendedName>
        <fullName evidence="8">Probable arginine--tRNA ligase, mitochondrial</fullName>
        <ecNumber evidence="2">6.1.1.19</ecNumber>
    </recommendedName>
</protein>
<dbReference type="GO" id="GO:0004814">
    <property type="term" value="F:arginine-tRNA ligase activity"/>
    <property type="evidence" value="ECO:0007669"/>
    <property type="project" value="UniProtKB-EC"/>
</dbReference>
<evidence type="ECO:0000256" key="7">
    <source>
        <dbReference type="ARBA" id="ARBA00023146"/>
    </source>
</evidence>
<dbReference type="PRINTS" id="PR01038">
    <property type="entry name" value="TRNASYNTHARG"/>
</dbReference>
<dbReference type="GO" id="GO:0005739">
    <property type="term" value="C:mitochondrion"/>
    <property type="evidence" value="ECO:0007669"/>
    <property type="project" value="TreeGrafter"/>
</dbReference>
<evidence type="ECO:0000313" key="14">
    <source>
        <dbReference type="Proteomes" id="UP000276776"/>
    </source>
</evidence>
<dbReference type="InterPro" id="IPR035684">
    <property type="entry name" value="ArgRS_core"/>
</dbReference>
<keyword evidence="5 11" id="KW-0067">ATP-binding</keyword>
<evidence type="ECO:0000256" key="1">
    <source>
        <dbReference type="ARBA" id="ARBA00005594"/>
    </source>
</evidence>
<keyword evidence="7 11" id="KW-0030">Aminoacyl-tRNA synthetase</keyword>
<dbReference type="Gene3D" id="1.10.730.10">
    <property type="entry name" value="Isoleucyl-tRNA Synthetase, Domain 1"/>
    <property type="match status" value="1"/>
</dbReference>
<dbReference type="EC" id="6.1.1.19" evidence="2"/>
<dbReference type="PANTHER" id="PTHR11956:SF11">
    <property type="entry name" value="ARGININE--TRNA LIGASE, MITOCHONDRIAL-RELATED"/>
    <property type="match status" value="1"/>
</dbReference>
<keyword evidence="14" id="KW-1185">Reference proteome</keyword>
<sequence>MRKFVYNLWRHENPAAALLQERITHKKSVVIDYSSPNIVKQFHVGNFRSSIIGRYISEINRTAGNKVTSINYIGDWGLQFALIAAHWPTMKPAYEEWSRLTNEQKTSLLAKCYVEANKLAEDSAGFRQKANNILSSMESALLNGEINEHLLFWQNTRRLSYEYLQHFYRRINFTMDVEYFESDFVASAHQLINGMLDKGQAEYDDDGVVVVRGIKESMPIVIRKSNNTTLYLSRDLASILLREQLYAADEYLYVVDHSQQQHFTNLKHLLTAVGKKDLSDKVHHVSFGRVKGLSTRRGNSQVVSTILNQGSELAKSFICRSKTMKICPEEIPHVAYKLSLATMIVDDLKRARNSEYTFSFDKAYQMNQNNALLLQTKHSRLTSIERRNHILMQNLLQQFEDEFETNEATSQLLKQFKAFPDALYDSYNEMQPCRLAVYLLQLANLVGAASSVLRVSGEAPNIALPRLLLLSTARKILNSGMHLLGVEPLQEM</sequence>
<dbReference type="GO" id="GO:0006420">
    <property type="term" value="P:arginyl-tRNA aminoacylation"/>
    <property type="evidence" value="ECO:0007669"/>
    <property type="project" value="InterPro"/>
</dbReference>
<keyword evidence="6 11" id="KW-0648">Protein biosynthesis</keyword>
<dbReference type="InterPro" id="IPR014729">
    <property type="entry name" value="Rossmann-like_a/b/a_fold"/>
</dbReference>
<feature type="domain" description="DALR anticodon binding" evidence="12">
    <location>
        <begin position="374"/>
        <end position="492"/>
    </location>
</feature>
<dbReference type="Gene3D" id="3.40.50.620">
    <property type="entry name" value="HUPs"/>
    <property type="match status" value="1"/>
</dbReference>
<dbReference type="GO" id="GO:0032543">
    <property type="term" value="P:mitochondrial translation"/>
    <property type="evidence" value="ECO:0007669"/>
    <property type="project" value="TreeGrafter"/>
</dbReference>
<dbReference type="Proteomes" id="UP000276776">
    <property type="component" value="Unassembled WGS sequence"/>
</dbReference>
<proteinExistence type="inferred from homology"/>
<dbReference type="PANTHER" id="PTHR11956">
    <property type="entry name" value="ARGINYL-TRNA SYNTHETASE"/>
    <property type="match status" value="1"/>
</dbReference>
<dbReference type="Pfam" id="PF00750">
    <property type="entry name" value="tRNA-synt_1d"/>
    <property type="match status" value="1"/>
</dbReference>
<keyword evidence="4 11" id="KW-0547">Nucleotide-binding</keyword>
<dbReference type="Pfam" id="PF05746">
    <property type="entry name" value="DALR_1"/>
    <property type="match status" value="1"/>
</dbReference>
<dbReference type="GO" id="GO:0005524">
    <property type="term" value="F:ATP binding"/>
    <property type="evidence" value="ECO:0007669"/>
    <property type="project" value="UniProtKB-KW"/>
</dbReference>
<reference evidence="13 14" key="2">
    <citation type="submission" date="2018-11" db="EMBL/GenBank/DDBJ databases">
        <authorList>
            <consortium name="Pathogen Informatics"/>
        </authorList>
    </citation>
    <scope>NUCLEOTIDE SEQUENCE [LARGE SCALE GENOMIC DNA]</scope>
</reference>
<evidence type="ECO:0000256" key="8">
    <source>
        <dbReference type="ARBA" id="ARBA00039495"/>
    </source>
</evidence>
<dbReference type="FunFam" id="1.10.730.10:FF:000006">
    <property type="entry name" value="Arginyl-tRNA synthetase 2, mitochondrial"/>
    <property type="match status" value="1"/>
</dbReference>
<evidence type="ECO:0000259" key="12">
    <source>
        <dbReference type="SMART" id="SM00836"/>
    </source>
</evidence>
<comment type="similarity">
    <text evidence="1 11">Belongs to the class-I aminoacyl-tRNA synthetase family.</text>
</comment>
<dbReference type="EMBL" id="UYYF01004294">
    <property type="protein sequence ID" value="VDN01721.1"/>
    <property type="molecule type" value="Genomic_DNA"/>
</dbReference>
<evidence type="ECO:0000256" key="2">
    <source>
        <dbReference type="ARBA" id="ARBA00012837"/>
    </source>
</evidence>
<reference evidence="15" key="1">
    <citation type="submission" date="2017-02" db="UniProtKB">
        <authorList>
            <consortium name="WormBaseParasite"/>
        </authorList>
    </citation>
    <scope>IDENTIFICATION</scope>
</reference>
<evidence type="ECO:0000313" key="13">
    <source>
        <dbReference type="EMBL" id="VDN01721.1"/>
    </source>
</evidence>
<dbReference type="InterPro" id="IPR009080">
    <property type="entry name" value="tRNAsynth_Ia_anticodon-bd"/>
</dbReference>
<evidence type="ECO:0000256" key="4">
    <source>
        <dbReference type="ARBA" id="ARBA00022741"/>
    </source>
</evidence>
<dbReference type="SMART" id="SM00836">
    <property type="entry name" value="DALR_1"/>
    <property type="match status" value="1"/>
</dbReference>
<evidence type="ECO:0000256" key="11">
    <source>
        <dbReference type="RuleBase" id="RU363038"/>
    </source>
</evidence>
<accession>A0A0N5CW79</accession>
<evidence type="ECO:0000256" key="9">
    <source>
        <dbReference type="ARBA" id="ARBA00049339"/>
    </source>
</evidence>
<organism evidence="15">
    <name type="scientific">Thelazia callipaeda</name>
    <name type="common">Oriental eyeworm</name>
    <name type="synonym">Parasitic nematode</name>
    <dbReference type="NCBI Taxonomy" id="103827"/>
    <lineage>
        <taxon>Eukaryota</taxon>
        <taxon>Metazoa</taxon>
        <taxon>Ecdysozoa</taxon>
        <taxon>Nematoda</taxon>
        <taxon>Chromadorea</taxon>
        <taxon>Rhabditida</taxon>
        <taxon>Spirurina</taxon>
        <taxon>Spiruromorpha</taxon>
        <taxon>Thelazioidea</taxon>
        <taxon>Thelaziidae</taxon>
        <taxon>Thelazia</taxon>
    </lineage>
</organism>
<comment type="catalytic activity">
    <reaction evidence="9">
        <text>tRNA(Arg) + L-arginine + ATP = L-arginyl-tRNA(Arg) + AMP + diphosphate</text>
        <dbReference type="Rhea" id="RHEA:20301"/>
        <dbReference type="Rhea" id="RHEA-COMP:9658"/>
        <dbReference type="Rhea" id="RHEA-COMP:9673"/>
        <dbReference type="ChEBI" id="CHEBI:30616"/>
        <dbReference type="ChEBI" id="CHEBI:32682"/>
        <dbReference type="ChEBI" id="CHEBI:33019"/>
        <dbReference type="ChEBI" id="CHEBI:78442"/>
        <dbReference type="ChEBI" id="CHEBI:78513"/>
        <dbReference type="ChEBI" id="CHEBI:456215"/>
        <dbReference type="EC" id="6.1.1.19"/>
    </reaction>
</comment>
<keyword evidence="3 11" id="KW-0436">Ligase</keyword>
<dbReference type="AlphaFoldDB" id="A0A0N5CW79"/>
<dbReference type="STRING" id="103827.A0A0N5CW79"/>
<name>A0A0N5CW79_THECL</name>
<dbReference type="OMA" id="YEFKWER"/>
<dbReference type="InterPro" id="IPR008909">
    <property type="entry name" value="DALR_anticod-bd"/>
</dbReference>
<dbReference type="SUPFAM" id="SSF47323">
    <property type="entry name" value="Anticodon-binding domain of a subclass of class I aminoacyl-tRNA synthetases"/>
    <property type="match status" value="1"/>
</dbReference>
<evidence type="ECO:0000256" key="3">
    <source>
        <dbReference type="ARBA" id="ARBA00022598"/>
    </source>
</evidence>
<evidence type="ECO:0000256" key="5">
    <source>
        <dbReference type="ARBA" id="ARBA00022840"/>
    </source>
</evidence>
<dbReference type="OrthoDB" id="68056at2759"/>
<gene>
    <name evidence="13" type="ORF">TCLT_LOCUS4583</name>
</gene>
<dbReference type="WBParaSite" id="TCLT_0000459401-mRNA-1">
    <property type="protein sequence ID" value="TCLT_0000459401-mRNA-1"/>
    <property type="gene ID" value="TCLT_0000459401"/>
</dbReference>
<evidence type="ECO:0000313" key="15">
    <source>
        <dbReference type="WBParaSite" id="TCLT_0000459401-mRNA-1"/>
    </source>
</evidence>
<comment type="function">
    <text evidence="10">Catalyzes the attachment of arginine to tRNA(Arg) in a two-step reaction: arginine is first activated by ATP to form Arg-AMP and then transferred to the acceptor end of tRNA(Arg).</text>
</comment>
<dbReference type="NCBIfam" id="TIGR00456">
    <property type="entry name" value="argS"/>
    <property type="match status" value="1"/>
</dbReference>
<evidence type="ECO:0000256" key="6">
    <source>
        <dbReference type="ARBA" id="ARBA00022917"/>
    </source>
</evidence>
<evidence type="ECO:0000256" key="10">
    <source>
        <dbReference type="ARBA" id="ARBA00049595"/>
    </source>
</evidence>